<dbReference type="AlphaFoldDB" id="U6RAH3"/>
<sequence>MFATSIIDTSSGLTGFDSELEWYVSMQCVGDWHYNLSYQNFIWQRKLRSRCLIEV</sequence>
<dbReference type="HOGENOM" id="CLU_3022391_0_0_10"/>
<evidence type="ECO:0000313" key="1">
    <source>
        <dbReference type="EMBL" id="EOA53087.1"/>
    </source>
</evidence>
<gene>
    <name evidence="1" type="ORF">HMPREF1534_03161</name>
</gene>
<name>U6RAH3_9BACT</name>
<reference evidence="1 2" key="1">
    <citation type="submission" date="2013-04" db="EMBL/GenBank/DDBJ databases">
        <title>The Genome Sequence of Bacteroides massiliensis DSM 17679.</title>
        <authorList>
            <consortium name="The Broad Institute Genomics Platform"/>
            <person name="Earl A."/>
            <person name="Ward D."/>
            <person name="Feldgarden M."/>
            <person name="Gevers D."/>
            <person name="Martens E."/>
            <person name="Fenner L."/>
            <person name="Roux V."/>
            <person name="Mallet M.N."/>
            <person name="Raoult D."/>
            <person name="Walker B."/>
            <person name="Young S."/>
            <person name="Zeng Q."/>
            <person name="Gargeya S."/>
            <person name="Fitzgerald M."/>
            <person name="Haas B."/>
            <person name="Abouelleil A."/>
            <person name="Allen A.W."/>
            <person name="Alvarado L."/>
            <person name="Arachchi H.M."/>
            <person name="Berlin A.M."/>
            <person name="Chapman S.B."/>
            <person name="Gainer-Dewar J."/>
            <person name="Goldberg J."/>
            <person name="Griggs A."/>
            <person name="Gujja S."/>
            <person name="Hansen M."/>
            <person name="Howarth C."/>
            <person name="Imamovic A."/>
            <person name="Ireland A."/>
            <person name="Larimer J."/>
            <person name="McCowan C."/>
            <person name="Murphy C."/>
            <person name="Pearson M."/>
            <person name="Poon T.W."/>
            <person name="Priest M."/>
            <person name="Roberts A."/>
            <person name="Saif S."/>
            <person name="Shea T."/>
            <person name="Sisk P."/>
            <person name="Sykes S."/>
            <person name="Wortman J."/>
            <person name="Nusbaum C."/>
            <person name="Birren B."/>
        </authorList>
    </citation>
    <scope>NUCLEOTIDE SEQUENCE [LARGE SCALE GENOMIC DNA]</scope>
    <source>
        <strain evidence="2">B84634 / Timone 84634 / DSM 17679 / JCM 13223</strain>
    </source>
</reference>
<accession>U6RAH3</accession>
<comment type="caution">
    <text evidence="1">The sequence shown here is derived from an EMBL/GenBank/DDBJ whole genome shotgun (WGS) entry which is preliminary data.</text>
</comment>
<protein>
    <submittedName>
        <fullName evidence="1">Uncharacterized protein</fullName>
    </submittedName>
</protein>
<proteinExistence type="predicted"/>
<dbReference type="Proteomes" id="UP000017831">
    <property type="component" value="Unassembled WGS sequence"/>
</dbReference>
<organism evidence="1 2">
    <name type="scientific">Phocaeicola massiliensis B84634 = Timone 84634 = DSM 17679 = JCM 13223</name>
    <dbReference type="NCBI Taxonomy" id="1121098"/>
    <lineage>
        <taxon>Bacteria</taxon>
        <taxon>Pseudomonadati</taxon>
        <taxon>Bacteroidota</taxon>
        <taxon>Bacteroidia</taxon>
        <taxon>Bacteroidales</taxon>
        <taxon>Bacteroidaceae</taxon>
        <taxon>Phocaeicola</taxon>
    </lineage>
</organism>
<dbReference type="EMBL" id="AQHY01000038">
    <property type="protein sequence ID" value="EOA53087.1"/>
    <property type="molecule type" value="Genomic_DNA"/>
</dbReference>
<evidence type="ECO:0000313" key="2">
    <source>
        <dbReference type="Proteomes" id="UP000017831"/>
    </source>
</evidence>
<keyword evidence="2" id="KW-1185">Reference proteome</keyword>